<name>A0A1T4YUB8_9BACT</name>
<feature type="transmembrane region" description="Helical" evidence="6">
    <location>
        <begin position="308"/>
        <end position="327"/>
    </location>
</feature>
<keyword evidence="8" id="KW-1185">Reference proteome</keyword>
<keyword evidence="5 6" id="KW-0472">Membrane</keyword>
<evidence type="ECO:0000256" key="3">
    <source>
        <dbReference type="ARBA" id="ARBA00022692"/>
    </source>
</evidence>
<evidence type="ECO:0000256" key="5">
    <source>
        <dbReference type="ARBA" id="ARBA00023136"/>
    </source>
</evidence>
<dbReference type="GO" id="GO:0016020">
    <property type="term" value="C:membrane"/>
    <property type="evidence" value="ECO:0007669"/>
    <property type="project" value="UniProtKB-SubCell"/>
</dbReference>
<comment type="similarity">
    <text evidence="2">Belongs to the TerC family.</text>
</comment>
<accession>A0A1T4YUB8</accession>
<evidence type="ECO:0000313" key="8">
    <source>
        <dbReference type="Proteomes" id="UP000190774"/>
    </source>
</evidence>
<evidence type="ECO:0000313" key="7">
    <source>
        <dbReference type="EMBL" id="SKB04815.1"/>
    </source>
</evidence>
<dbReference type="PANTHER" id="PTHR30238">
    <property type="entry name" value="MEMBRANE BOUND PREDICTED REDOX MODULATOR"/>
    <property type="match status" value="1"/>
</dbReference>
<evidence type="ECO:0000256" key="6">
    <source>
        <dbReference type="SAM" id="Phobius"/>
    </source>
</evidence>
<feature type="transmembrane region" description="Helical" evidence="6">
    <location>
        <begin position="250"/>
        <end position="271"/>
    </location>
</feature>
<feature type="transmembrane region" description="Helical" evidence="6">
    <location>
        <begin position="220"/>
        <end position="244"/>
    </location>
</feature>
<feature type="transmembrane region" description="Helical" evidence="6">
    <location>
        <begin position="46"/>
        <end position="66"/>
    </location>
</feature>
<dbReference type="EMBL" id="FUYE01000017">
    <property type="protein sequence ID" value="SKB04815.1"/>
    <property type="molecule type" value="Genomic_DNA"/>
</dbReference>
<comment type="subcellular location">
    <subcellularLocation>
        <location evidence="1">Membrane</location>
        <topology evidence="1">Multi-pass membrane protein</topology>
    </subcellularLocation>
</comment>
<protein>
    <submittedName>
        <fullName evidence="7">Tellurite resistance protein TerC</fullName>
    </submittedName>
</protein>
<evidence type="ECO:0000256" key="1">
    <source>
        <dbReference type="ARBA" id="ARBA00004141"/>
    </source>
</evidence>
<dbReference type="Proteomes" id="UP000190774">
    <property type="component" value="Unassembled WGS sequence"/>
</dbReference>
<dbReference type="Pfam" id="PF03741">
    <property type="entry name" value="TerC"/>
    <property type="match status" value="1"/>
</dbReference>
<gene>
    <name evidence="7" type="ORF">SAMN02745166_04111</name>
</gene>
<organism evidence="7 8">
    <name type="scientific">Prosthecobacter debontii</name>
    <dbReference type="NCBI Taxonomy" id="48467"/>
    <lineage>
        <taxon>Bacteria</taxon>
        <taxon>Pseudomonadati</taxon>
        <taxon>Verrucomicrobiota</taxon>
        <taxon>Verrucomicrobiia</taxon>
        <taxon>Verrucomicrobiales</taxon>
        <taxon>Verrucomicrobiaceae</taxon>
        <taxon>Prosthecobacter</taxon>
    </lineage>
</organism>
<feature type="transmembrane region" description="Helical" evidence="6">
    <location>
        <begin position="132"/>
        <end position="154"/>
    </location>
</feature>
<sequence length="336" mass="37524">MIEDSLSPFKAISMLDVLAFLVPFIVAVSIDLFTHKKGQKITMGNALKWSLIWVACAAAFAGYVWWSFENNPRTEKFGDMWRTLDGSGAVSLYATGYILEKALALDNLFAFYLIFKSFGLTSEKNQHFQHRILYWGILGAIVFRMFFLGLGAFMANASPYVLIGFALVVLWTVFKMWQSAGHTVEIDYTNHWSVRFMRKLTPTNPSIESGHFFSHGVTPLFLCLFCIEMCDVVFAFDSMPVIVAVVRDPYLMITSSLWAAAGLRSLYFLLVAAQSRLWALDKAIMILLIFVALKLIGSAFGYHLDPAISVSVVAFILTAGVIMSLAVPDPKELNDA</sequence>
<evidence type="ECO:0000256" key="4">
    <source>
        <dbReference type="ARBA" id="ARBA00022989"/>
    </source>
</evidence>
<feature type="transmembrane region" description="Helical" evidence="6">
    <location>
        <begin position="283"/>
        <end position="302"/>
    </location>
</feature>
<dbReference type="AlphaFoldDB" id="A0A1T4YUB8"/>
<reference evidence="8" key="1">
    <citation type="submission" date="2017-02" db="EMBL/GenBank/DDBJ databases">
        <authorList>
            <person name="Varghese N."/>
            <person name="Submissions S."/>
        </authorList>
    </citation>
    <scope>NUCLEOTIDE SEQUENCE [LARGE SCALE GENOMIC DNA]</scope>
    <source>
        <strain evidence="8">ATCC 700200</strain>
    </source>
</reference>
<proteinExistence type="inferred from homology"/>
<keyword evidence="3 6" id="KW-0812">Transmembrane</keyword>
<evidence type="ECO:0000256" key="2">
    <source>
        <dbReference type="ARBA" id="ARBA00007511"/>
    </source>
</evidence>
<dbReference type="RefSeq" id="WP_176159565.1">
    <property type="nucleotide sequence ID" value="NZ_FUYE01000017.1"/>
</dbReference>
<feature type="transmembrane region" description="Helical" evidence="6">
    <location>
        <begin position="12"/>
        <end position="34"/>
    </location>
</feature>
<feature type="transmembrane region" description="Helical" evidence="6">
    <location>
        <begin position="160"/>
        <end position="177"/>
    </location>
</feature>
<keyword evidence="4 6" id="KW-1133">Transmembrane helix</keyword>
<dbReference type="NCBIfam" id="TIGR03718">
    <property type="entry name" value="R_switched_Alx"/>
    <property type="match status" value="1"/>
</dbReference>
<dbReference type="InterPro" id="IPR022369">
    <property type="entry name" value="Integral_membrane_TerC_rswitch"/>
</dbReference>
<dbReference type="InterPro" id="IPR005496">
    <property type="entry name" value="Integral_membrane_TerC"/>
</dbReference>
<dbReference type="PANTHER" id="PTHR30238:SF0">
    <property type="entry name" value="THYLAKOID MEMBRANE PROTEIN TERC, CHLOROPLASTIC"/>
    <property type="match status" value="1"/>
</dbReference>